<dbReference type="Pfam" id="PF04337">
    <property type="entry name" value="DUF480"/>
    <property type="match status" value="1"/>
</dbReference>
<organism evidence="2 3">
    <name type="scientific">Wenzhouxiangella limi</name>
    <dbReference type="NCBI Taxonomy" id="2707351"/>
    <lineage>
        <taxon>Bacteria</taxon>
        <taxon>Pseudomonadati</taxon>
        <taxon>Pseudomonadota</taxon>
        <taxon>Gammaproteobacteria</taxon>
        <taxon>Chromatiales</taxon>
        <taxon>Wenzhouxiangellaceae</taxon>
        <taxon>Wenzhouxiangella</taxon>
    </lineage>
</organism>
<dbReference type="InterPro" id="IPR036390">
    <property type="entry name" value="WH_DNA-bd_sf"/>
</dbReference>
<proteinExistence type="inferred from homology"/>
<dbReference type="AlphaFoldDB" id="A0A845VEW7"/>
<dbReference type="InterPro" id="IPR007432">
    <property type="entry name" value="DUF480"/>
</dbReference>
<dbReference type="SUPFAM" id="SSF46785">
    <property type="entry name" value="Winged helix' DNA-binding domain"/>
    <property type="match status" value="2"/>
</dbReference>
<comment type="similarity">
    <text evidence="1">Belongs to the UPF0502 family.</text>
</comment>
<gene>
    <name evidence="2" type="ORF">G3I74_08570</name>
</gene>
<reference evidence="2 3" key="1">
    <citation type="submission" date="2020-02" db="EMBL/GenBank/DDBJ databases">
        <authorList>
            <person name="Zhang X.-Y."/>
        </authorList>
    </citation>
    <scope>NUCLEOTIDE SEQUENCE [LARGE SCALE GENOMIC DNA]</scope>
    <source>
        <strain evidence="2 3">C33</strain>
    </source>
</reference>
<name>A0A845VEW7_9GAMM</name>
<sequence length="228" mass="24705">MTEDNAHIESCPLDPPLSAEEARVLGCLIEKEATTPEAYPLTQNACVTAANQKTSRHPIMKLDPGRVGQALRQLEQRGLVRSEFGARATRYAHQADSGLELTPPQRALLGLLLLRGPQTLAELLARSERLHRFDDLDEVRYCLDRLAGRDAPLVIGLPRGPGQREDRYAHTLTGKIDRPAAAAKAAGESVNEAAAANLESRMSALEERMAALEAGMKMLLPDGSQPSA</sequence>
<evidence type="ECO:0000256" key="1">
    <source>
        <dbReference type="HAMAP-Rule" id="MF_01584"/>
    </source>
</evidence>
<dbReference type="HAMAP" id="MF_01584">
    <property type="entry name" value="UPF0502"/>
    <property type="match status" value="1"/>
</dbReference>
<dbReference type="PANTHER" id="PTHR38768">
    <property type="entry name" value="UPF0502 PROTEIN YCEH"/>
    <property type="match status" value="1"/>
</dbReference>
<evidence type="ECO:0000313" key="3">
    <source>
        <dbReference type="Proteomes" id="UP000484885"/>
    </source>
</evidence>
<dbReference type="InterPro" id="IPR036388">
    <property type="entry name" value="WH-like_DNA-bd_sf"/>
</dbReference>
<dbReference type="PANTHER" id="PTHR38768:SF1">
    <property type="entry name" value="UPF0502 PROTEIN YCEH"/>
    <property type="match status" value="1"/>
</dbReference>
<dbReference type="Proteomes" id="UP000484885">
    <property type="component" value="Unassembled WGS sequence"/>
</dbReference>
<protein>
    <submittedName>
        <fullName evidence="2">DUF480 domain-containing protein</fullName>
    </submittedName>
</protein>
<evidence type="ECO:0000313" key="2">
    <source>
        <dbReference type="EMBL" id="NDY95779.1"/>
    </source>
</evidence>
<accession>A0A845VEW7</accession>
<dbReference type="EMBL" id="JAAGSC010000040">
    <property type="protein sequence ID" value="NDY95779.1"/>
    <property type="molecule type" value="Genomic_DNA"/>
</dbReference>
<comment type="caution">
    <text evidence="2">The sequence shown here is derived from an EMBL/GenBank/DDBJ whole genome shotgun (WGS) entry which is preliminary data.</text>
</comment>
<dbReference type="Gene3D" id="1.10.10.10">
    <property type="entry name" value="Winged helix-like DNA-binding domain superfamily/Winged helix DNA-binding domain"/>
    <property type="match status" value="2"/>
</dbReference>
<dbReference type="RefSeq" id="WP_164211160.1">
    <property type="nucleotide sequence ID" value="NZ_JAAGSC010000040.1"/>
</dbReference>
<keyword evidence="3" id="KW-1185">Reference proteome</keyword>